<dbReference type="InterPro" id="IPR043128">
    <property type="entry name" value="Rev_trsase/Diguanyl_cyclase"/>
</dbReference>
<dbReference type="WBParaSite" id="HCON_00171380-00001">
    <property type="protein sequence ID" value="HCON_00171380-00001"/>
    <property type="gene ID" value="HCON_00171380"/>
</dbReference>
<dbReference type="OrthoDB" id="5920525at2759"/>
<dbReference type="InterPro" id="IPR000477">
    <property type="entry name" value="RT_dom"/>
</dbReference>
<dbReference type="InterPro" id="IPR043502">
    <property type="entry name" value="DNA/RNA_pol_sf"/>
</dbReference>
<protein>
    <submittedName>
        <fullName evidence="3">Reverse transcriptase domain-containing protein</fullName>
    </submittedName>
</protein>
<evidence type="ECO:0000313" key="2">
    <source>
        <dbReference type="Proteomes" id="UP000025227"/>
    </source>
</evidence>
<evidence type="ECO:0000313" key="3">
    <source>
        <dbReference type="WBParaSite" id="HCON_00171380-00001"/>
    </source>
</evidence>
<organism evidence="2 3">
    <name type="scientific">Haemonchus contortus</name>
    <name type="common">Barber pole worm</name>
    <dbReference type="NCBI Taxonomy" id="6289"/>
    <lineage>
        <taxon>Eukaryota</taxon>
        <taxon>Metazoa</taxon>
        <taxon>Ecdysozoa</taxon>
        <taxon>Nematoda</taxon>
        <taxon>Chromadorea</taxon>
        <taxon>Rhabditida</taxon>
        <taxon>Rhabditina</taxon>
        <taxon>Rhabditomorpha</taxon>
        <taxon>Strongyloidea</taxon>
        <taxon>Trichostrongylidae</taxon>
        <taxon>Haemonchus</taxon>
    </lineage>
</organism>
<keyword evidence="2" id="KW-1185">Reference proteome</keyword>
<evidence type="ECO:0000259" key="1">
    <source>
        <dbReference type="Pfam" id="PF00078"/>
    </source>
</evidence>
<sequence>MVADIQKAFLQIRLPKEHRDVTRFLWVKNPFLPCTGDNLKYFRFCRVPFGMNASPAILKRSILKHIEQSQSDIASELSNSHYVDNVLLGGSTADELLKKYSESKRLLSSIGTNLRDCLSNSATVNKNIAESDRAASTEIKVLGMQWNAIGDTITLGCIEKQANKTSKKQFSASSVDIVTIILAYYHR</sequence>
<reference evidence="3" key="1">
    <citation type="submission" date="2020-12" db="UniProtKB">
        <authorList>
            <consortium name="WormBaseParasite"/>
        </authorList>
    </citation>
    <scope>IDENTIFICATION</scope>
    <source>
        <strain evidence="3">MHco3</strain>
    </source>
</reference>
<dbReference type="Gene3D" id="3.30.70.270">
    <property type="match status" value="1"/>
</dbReference>
<dbReference type="SUPFAM" id="SSF56672">
    <property type="entry name" value="DNA/RNA polymerases"/>
    <property type="match status" value="1"/>
</dbReference>
<dbReference type="AlphaFoldDB" id="A0A7I5EE67"/>
<proteinExistence type="predicted"/>
<feature type="domain" description="Reverse transcriptase" evidence="1">
    <location>
        <begin position="2"/>
        <end position="144"/>
    </location>
</feature>
<dbReference type="Gene3D" id="3.10.10.10">
    <property type="entry name" value="HIV Type 1 Reverse Transcriptase, subunit A, domain 1"/>
    <property type="match status" value="1"/>
</dbReference>
<dbReference type="Proteomes" id="UP000025227">
    <property type="component" value="Unplaced"/>
</dbReference>
<accession>A0A7I5EE67</accession>
<name>A0A7I5EE67_HAECO</name>
<dbReference type="PANTHER" id="PTHR47331">
    <property type="entry name" value="PHD-TYPE DOMAIN-CONTAINING PROTEIN"/>
    <property type="match status" value="1"/>
</dbReference>
<dbReference type="Pfam" id="PF00078">
    <property type="entry name" value="RVT_1"/>
    <property type="match status" value="1"/>
</dbReference>